<dbReference type="InterPro" id="IPR000281">
    <property type="entry name" value="HTH_RpiR"/>
</dbReference>
<dbReference type="InterPro" id="IPR047640">
    <property type="entry name" value="RpiR-like"/>
</dbReference>
<evidence type="ECO:0000259" key="1">
    <source>
        <dbReference type="Pfam" id="PF01418"/>
    </source>
</evidence>
<dbReference type="Gene3D" id="1.10.10.10">
    <property type="entry name" value="Winged helix-like DNA-binding domain superfamily/Winged helix DNA-binding domain"/>
    <property type="match status" value="1"/>
</dbReference>
<name>A0A2S5RGC7_9MOLU</name>
<protein>
    <recommendedName>
        <fullName evidence="1">HTH rpiR-type domain-containing protein</fullName>
    </recommendedName>
</protein>
<dbReference type="OrthoDB" id="391939at2"/>
<dbReference type="GO" id="GO:0003677">
    <property type="term" value="F:DNA binding"/>
    <property type="evidence" value="ECO:0007669"/>
    <property type="project" value="InterPro"/>
</dbReference>
<dbReference type="Proteomes" id="UP000239785">
    <property type="component" value="Unassembled WGS sequence"/>
</dbReference>
<accession>A0A2S5RGC7</accession>
<sequence>MRSFLAKLSTVGDGNLTSREEVLVDFIKTNSKDIVEFNIKIDELAKRAKTGFSAIYGLLKKIDIDGYRDFMICLANDVEHSELNFAQNDQCVSNAYINIIKQNHTVIKKNNLVATIELINKAPRVFVCYWEGVLKGPAMDLSNFFFEQGLNVYLLDSDWDSINERVNSSTKDDLFIFITKYGTSTHLSKVIETIGGKKGNSIFISGKVPSKSIKENALVKHTLIVDSVEFQNKKIYISKTLPFHYFNDLLIYHYLNTKK</sequence>
<dbReference type="InterPro" id="IPR046348">
    <property type="entry name" value="SIS_dom_sf"/>
</dbReference>
<dbReference type="Gene3D" id="3.40.50.10490">
    <property type="entry name" value="Glucose-6-phosphate isomerase like protein, domain 1"/>
    <property type="match status" value="1"/>
</dbReference>
<evidence type="ECO:0000313" key="3">
    <source>
        <dbReference type="Proteomes" id="UP000239785"/>
    </source>
</evidence>
<organism evidence="2 3">
    <name type="scientific">Mesoplasma corruscae</name>
    <dbReference type="NCBI Taxonomy" id="216874"/>
    <lineage>
        <taxon>Bacteria</taxon>
        <taxon>Bacillati</taxon>
        <taxon>Mycoplasmatota</taxon>
        <taxon>Mollicutes</taxon>
        <taxon>Entomoplasmatales</taxon>
        <taxon>Entomoplasmataceae</taxon>
        <taxon>Mesoplasma</taxon>
    </lineage>
</organism>
<keyword evidence="3" id="KW-1185">Reference proteome</keyword>
<dbReference type="PANTHER" id="PTHR30514">
    <property type="entry name" value="GLUCOKINASE"/>
    <property type="match status" value="1"/>
</dbReference>
<comment type="caution">
    <text evidence="2">The sequence shown here is derived from an EMBL/GenBank/DDBJ whole genome shotgun (WGS) entry which is preliminary data.</text>
</comment>
<reference evidence="2 3" key="1">
    <citation type="submission" date="2017-11" db="EMBL/GenBank/DDBJ databases">
        <title>Genome sequence of Mesoplasma corruscae ELCA-2 (ATCC 49579).</title>
        <authorList>
            <person name="Lo W.-S."/>
            <person name="Kuo C.-H."/>
        </authorList>
    </citation>
    <scope>NUCLEOTIDE SEQUENCE [LARGE SCALE GENOMIC DNA]</scope>
    <source>
        <strain evidence="2 3">ELCA-2</strain>
    </source>
</reference>
<dbReference type="GO" id="GO:0003700">
    <property type="term" value="F:DNA-binding transcription factor activity"/>
    <property type="evidence" value="ECO:0007669"/>
    <property type="project" value="InterPro"/>
</dbReference>
<dbReference type="SUPFAM" id="SSF53697">
    <property type="entry name" value="SIS domain"/>
    <property type="match status" value="1"/>
</dbReference>
<dbReference type="GO" id="GO:1901135">
    <property type="term" value="P:carbohydrate derivative metabolic process"/>
    <property type="evidence" value="ECO:0007669"/>
    <property type="project" value="InterPro"/>
</dbReference>
<gene>
    <name evidence="2" type="ORF">MCORR_v1c04890</name>
</gene>
<dbReference type="PANTHER" id="PTHR30514:SF10">
    <property type="entry name" value="MURR_RPIR FAMILY TRANSCRIPTIONAL REGULATOR"/>
    <property type="match status" value="1"/>
</dbReference>
<dbReference type="Pfam" id="PF01418">
    <property type="entry name" value="HTH_6"/>
    <property type="match status" value="1"/>
</dbReference>
<dbReference type="SUPFAM" id="SSF46689">
    <property type="entry name" value="Homeodomain-like"/>
    <property type="match status" value="1"/>
</dbReference>
<dbReference type="GO" id="GO:0097367">
    <property type="term" value="F:carbohydrate derivative binding"/>
    <property type="evidence" value="ECO:0007669"/>
    <property type="project" value="InterPro"/>
</dbReference>
<feature type="domain" description="HTH rpiR-type" evidence="1">
    <location>
        <begin position="15"/>
        <end position="78"/>
    </location>
</feature>
<dbReference type="InterPro" id="IPR009057">
    <property type="entry name" value="Homeodomain-like_sf"/>
</dbReference>
<dbReference type="AlphaFoldDB" id="A0A2S5RGC7"/>
<dbReference type="RefSeq" id="WP_104208031.1">
    <property type="nucleotide sequence ID" value="NZ_PHNF01000002.1"/>
</dbReference>
<proteinExistence type="predicted"/>
<dbReference type="InterPro" id="IPR036388">
    <property type="entry name" value="WH-like_DNA-bd_sf"/>
</dbReference>
<dbReference type="EMBL" id="PHNF01000002">
    <property type="protein sequence ID" value="PPE06185.1"/>
    <property type="molecule type" value="Genomic_DNA"/>
</dbReference>
<evidence type="ECO:0000313" key="2">
    <source>
        <dbReference type="EMBL" id="PPE06185.1"/>
    </source>
</evidence>